<name>A0A1G9FFU6_9BACT</name>
<evidence type="ECO:0000313" key="5">
    <source>
        <dbReference type="Proteomes" id="UP000199053"/>
    </source>
</evidence>
<dbReference type="SMART" id="SM00448">
    <property type="entry name" value="REC"/>
    <property type="match status" value="1"/>
</dbReference>
<dbReference type="STRING" id="246191.SAMN05660337_1522"/>
<evidence type="ECO:0000313" key="4">
    <source>
        <dbReference type="EMBL" id="SDK87216.1"/>
    </source>
</evidence>
<gene>
    <name evidence="4" type="ORF">SAMN05660337_1522</name>
</gene>
<organism evidence="4 5">
    <name type="scientific">Maridesulfovibrio ferrireducens</name>
    <dbReference type="NCBI Taxonomy" id="246191"/>
    <lineage>
        <taxon>Bacteria</taxon>
        <taxon>Pseudomonadati</taxon>
        <taxon>Thermodesulfobacteriota</taxon>
        <taxon>Desulfovibrionia</taxon>
        <taxon>Desulfovibrionales</taxon>
        <taxon>Desulfovibrionaceae</taxon>
        <taxon>Maridesulfovibrio</taxon>
    </lineage>
</organism>
<dbReference type="PANTHER" id="PTHR43719:SF28">
    <property type="entry name" value="PEROXIDE STRESS-ACTIVATED HISTIDINE KINASE MAK1-RELATED"/>
    <property type="match status" value="1"/>
</dbReference>
<dbReference type="PROSITE" id="PS50110">
    <property type="entry name" value="RESPONSE_REGULATORY"/>
    <property type="match status" value="1"/>
</dbReference>
<feature type="domain" description="Response regulatory" evidence="3">
    <location>
        <begin position="2"/>
        <end position="134"/>
    </location>
</feature>
<feature type="modified residue" description="4-aspartylphosphate" evidence="2">
    <location>
        <position position="60"/>
    </location>
</feature>
<sequence length="136" mass="15213">MRTLVVEDNSACMLFLHNILTEIKGVNNVEIDCATTGEEALQMFTDACSSDRPYKLMFMDIILPGMDGLQALEKIRAVENELELTDDQKVKAIITTALDDSTKASRAFFQGEAISYMTKPTTPEKIHEELSKFGFL</sequence>
<dbReference type="CDD" id="cd00156">
    <property type="entry name" value="REC"/>
    <property type="match status" value="1"/>
</dbReference>
<dbReference type="InterPro" id="IPR011006">
    <property type="entry name" value="CheY-like_superfamily"/>
</dbReference>
<keyword evidence="5" id="KW-1185">Reference proteome</keyword>
<dbReference type="Pfam" id="PF00072">
    <property type="entry name" value="Response_reg"/>
    <property type="match status" value="1"/>
</dbReference>
<evidence type="ECO:0000256" key="2">
    <source>
        <dbReference type="PROSITE-ProRule" id="PRU00169"/>
    </source>
</evidence>
<accession>A0A1G9FFU6</accession>
<dbReference type="PANTHER" id="PTHR43719">
    <property type="entry name" value="TWO-COMPONENT HISTIDINE KINASE"/>
    <property type="match status" value="1"/>
</dbReference>
<dbReference type="RefSeq" id="WP_092159778.1">
    <property type="nucleotide sequence ID" value="NZ_FNGA01000002.1"/>
</dbReference>
<proteinExistence type="predicted"/>
<dbReference type="OrthoDB" id="9790466at2"/>
<dbReference type="EMBL" id="FNGA01000002">
    <property type="protein sequence ID" value="SDK87216.1"/>
    <property type="molecule type" value="Genomic_DNA"/>
</dbReference>
<evidence type="ECO:0000256" key="1">
    <source>
        <dbReference type="ARBA" id="ARBA00022553"/>
    </source>
</evidence>
<dbReference type="GO" id="GO:0000160">
    <property type="term" value="P:phosphorelay signal transduction system"/>
    <property type="evidence" value="ECO:0007669"/>
    <property type="project" value="InterPro"/>
</dbReference>
<dbReference type="InterPro" id="IPR050956">
    <property type="entry name" value="2C_system_His_kinase"/>
</dbReference>
<reference evidence="5" key="1">
    <citation type="submission" date="2016-10" db="EMBL/GenBank/DDBJ databases">
        <authorList>
            <person name="Varghese N."/>
            <person name="Submissions S."/>
        </authorList>
    </citation>
    <scope>NUCLEOTIDE SEQUENCE [LARGE SCALE GENOMIC DNA]</scope>
    <source>
        <strain evidence="5">DSM 16995</strain>
    </source>
</reference>
<protein>
    <submittedName>
        <fullName evidence="4">Two-component system, chemotaxis family, response regulator CheY</fullName>
    </submittedName>
</protein>
<dbReference type="InterPro" id="IPR001789">
    <property type="entry name" value="Sig_transdc_resp-reg_receiver"/>
</dbReference>
<dbReference type="AlphaFoldDB" id="A0A1G9FFU6"/>
<dbReference type="SUPFAM" id="SSF52172">
    <property type="entry name" value="CheY-like"/>
    <property type="match status" value="1"/>
</dbReference>
<evidence type="ECO:0000259" key="3">
    <source>
        <dbReference type="PROSITE" id="PS50110"/>
    </source>
</evidence>
<dbReference type="Gene3D" id="3.40.50.2300">
    <property type="match status" value="1"/>
</dbReference>
<dbReference type="Proteomes" id="UP000199053">
    <property type="component" value="Unassembled WGS sequence"/>
</dbReference>
<keyword evidence="1 2" id="KW-0597">Phosphoprotein</keyword>